<reference evidence="2 3" key="1">
    <citation type="submission" date="2024-04" db="EMBL/GenBank/DDBJ databases">
        <authorList>
            <person name="Fracassetti M."/>
        </authorList>
    </citation>
    <scope>NUCLEOTIDE SEQUENCE [LARGE SCALE GENOMIC DNA]</scope>
</reference>
<organism evidence="2 3">
    <name type="scientific">Linum trigynum</name>
    <dbReference type="NCBI Taxonomy" id="586398"/>
    <lineage>
        <taxon>Eukaryota</taxon>
        <taxon>Viridiplantae</taxon>
        <taxon>Streptophyta</taxon>
        <taxon>Embryophyta</taxon>
        <taxon>Tracheophyta</taxon>
        <taxon>Spermatophyta</taxon>
        <taxon>Magnoliopsida</taxon>
        <taxon>eudicotyledons</taxon>
        <taxon>Gunneridae</taxon>
        <taxon>Pentapetalae</taxon>
        <taxon>rosids</taxon>
        <taxon>fabids</taxon>
        <taxon>Malpighiales</taxon>
        <taxon>Linaceae</taxon>
        <taxon>Linum</taxon>
    </lineage>
</organism>
<dbReference type="AlphaFoldDB" id="A0AAV2CZG3"/>
<evidence type="ECO:0000313" key="3">
    <source>
        <dbReference type="Proteomes" id="UP001497516"/>
    </source>
</evidence>
<sequence length="79" mass="8902">MPSTFSRKMMITLRSIALLVELAMDGECIIRNLKLLTQGWRPLIFEHLGINVPTERLVGTRPATTKQVPTFDPLTSATY</sequence>
<keyword evidence="1" id="KW-0732">Signal</keyword>
<evidence type="ECO:0000256" key="1">
    <source>
        <dbReference type="SAM" id="SignalP"/>
    </source>
</evidence>
<gene>
    <name evidence="2" type="ORF">LTRI10_LOCUS9272</name>
</gene>
<keyword evidence="3" id="KW-1185">Reference proteome</keyword>
<dbReference type="EMBL" id="OZ034814">
    <property type="protein sequence ID" value="CAL1362033.1"/>
    <property type="molecule type" value="Genomic_DNA"/>
</dbReference>
<accession>A0AAV2CZG3</accession>
<evidence type="ECO:0000313" key="2">
    <source>
        <dbReference type="EMBL" id="CAL1362033.1"/>
    </source>
</evidence>
<name>A0AAV2CZG3_9ROSI</name>
<feature type="chain" id="PRO_5043595363" evidence="1">
    <location>
        <begin position="29"/>
        <end position="79"/>
    </location>
</feature>
<feature type="signal peptide" evidence="1">
    <location>
        <begin position="1"/>
        <end position="28"/>
    </location>
</feature>
<proteinExistence type="predicted"/>
<dbReference type="Proteomes" id="UP001497516">
    <property type="component" value="Chromosome 10"/>
</dbReference>
<protein>
    <submittedName>
        <fullName evidence="2">Uncharacterized protein</fullName>
    </submittedName>
</protein>